<dbReference type="Gene3D" id="3.80.10.10">
    <property type="entry name" value="Ribonuclease Inhibitor"/>
    <property type="match status" value="1"/>
</dbReference>
<proteinExistence type="predicted"/>
<protein>
    <submittedName>
        <fullName evidence="2">F-box domain-containing protein</fullName>
    </submittedName>
</protein>
<name>A0A7E4VXH6_PANRE</name>
<dbReference type="AlphaFoldDB" id="A0A7E4VXH6"/>
<sequence>MPYPLEKLQYGLRRRLRELTTPAEAYALQVAAPHYSGFQPVQKCQRVYTVHISMNRNSNLSMIEKPQQEPDRDLNNSPDYSFYCVQDMIIKKFMLTDSPRLILDKFLLAPTAVCFDRCIIDASFVQQFAAHMERPLIRLSLVNCIIQSETAATYTCDAFNSLRKLTLMNCDLPALERASSFPFLVDALLEMNCTTLQCIDLHSDSLSVLDIDVDKFMTFFKAQRDAVTISFEISCDPDLQELENKLNTLFSDKHFKRLPDEAPEEEKRIYISYVGKEFLPEFIFYGV</sequence>
<evidence type="ECO:0000313" key="1">
    <source>
        <dbReference type="Proteomes" id="UP000492821"/>
    </source>
</evidence>
<evidence type="ECO:0000313" key="2">
    <source>
        <dbReference type="WBParaSite" id="Pan_g4773.t1"/>
    </source>
</evidence>
<reference evidence="1" key="1">
    <citation type="journal article" date="2013" name="Genetics">
        <title>The draft genome and transcriptome of Panagrellus redivivus are shaped by the harsh demands of a free-living lifestyle.</title>
        <authorList>
            <person name="Srinivasan J."/>
            <person name="Dillman A.R."/>
            <person name="Macchietto M.G."/>
            <person name="Heikkinen L."/>
            <person name="Lakso M."/>
            <person name="Fracchia K.M."/>
            <person name="Antoshechkin I."/>
            <person name="Mortazavi A."/>
            <person name="Wong G."/>
            <person name="Sternberg P.W."/>
        </authorList>
    </citation>
    <scope>NUCLEOTIDE SEQUENCE [LARGE SCALE GENOMIC DNA]</scope>
    <source>
        <strain evidence="1">MT8872</strain>
    </source>
</reference>
<organism evidence="1 2">
    <name type="scientific">Panagrellus redivivus</name>
    <name type="common">Microworm</name>
    <dbReference type="NCBI Taxonomy" id="6233"/>
    <lineage>
        <taxon>Eukaryota</taxon>
        <taxon>Metazoa</taxon>
        <taxon>Ecdysozoa</taxon>
        <taxon>Nematoda</taxon>
        <taxon>Chromadorea</taxon>
        <taxon>Rhabditida</taxon>
        <taxon>Tylenchina</taxon>
        <taxon>Panagrolaimomorpha</taxon>
        <taxon>Panagrolaimoidea</taxon>
        <taxon>Panagrolaimidae</taxon>
        <taxon>Panagrellus</taxon>
    </lineage>
</organism>
<dbReference type="InterPro" id="IPR032675">
    <property type="entry name" value="LRR_dom_sf"/>
</dbReference>
<dbReference type="WBParaSite" id="Pan_g4773.t1">
    <property type="protein sequence ID" value="Pan_g4773.t1"/>
    <property type="gene ID" value="Pan_g4773"/>
</dbReference>
<dbReference type="Proteomes" id="UP000492821">
    <property type="component" value="Unassembled WGS sequence"/>
</dbReference>
<keyword evidence="1" id="KW-1185">Reference proteome</keyword>
<accession>A0A7E4VXH6</accession>
<reference evidence="2" key="2">
    <citation type="submission" date="2020-10" db="UniProtKB">
        <authorList>
            <consortium name="WormBaseParasite"/>
        </authorList>
    </citation>
    <scope>IDENTIFICATION</scope>
</reference>